<evidence type="ECO:0000313" key="3">
    <source>
        <dbReference type="EMBL" id="MCL6284146.1"/>
    </source>
</evidence>
<reference evidence="3" key="1">
    <citation type="submission" date="2022-05" db="EMBL/GenBank/DDBJ databases">
        <authorList>
            <person name="Park J.-S."/>
        </authorList>
    </citation>
    <scope>NUCLEOTIDE SEQUENCE</scope>
    <source>
        <strain evidence="3">2012CJ41-6</strain>
    </source>
</reference>
<dbReference type="InterPro" id="IPR006076">
    <property type="entry name" value="FAD-dep_OxRdtase"/>
</dbReference>
<organism evidence="3 4">
    <name type="scientific">Ruegeria spongiae</name>
    <dbReference type="NCBI Taxonomy" id="2942209"/>
    <lineage>
        <taxon>Bacteria</taxon>
        <taxon>Pseudomonadati</taxon>
        <taxon>Pseudomonadota</taxon>
        <taxon>Alphaproteobacteria</taxon>
        <taxon>Rhodobacterales</taxon>
        <taxon>Roseobacteraceae</taxon>
        <taxon>Ruegeria</taxon>
    </lineage>
</organism>
<dbReference type="EMBL" id="JAMFMB010000013">
    <property type="protein sequence ID" value="MCL6284146.1"/>
    <property type="molecule type" value="Genomic_DNA"/>
</dbReference>
<dbReference type="SUPFAM" id="SSF54373">
    <property type="entry name" value="FAD-linked reductases, C-terminal domain"/>
    <property type="match status" value="1"/>
</dbReference>
<dbReference type="SUPFAM" id="SSF51905">
    <property type="entry name" value="FAD/NAD(P)-binding domain"/>
    <property type="match status" value="1"/>
</dbReference>
<gene>
    <name evidence="3" type="ORF">M3P21_11480</name>
</gene>
<name>A0ABT0Q2P7_9RHOB</name>
<dbReference type="Proteomes" id="UP001203880">
    <property type="component" value="Unassembled WGS sequence"/>
</dbReference>
<comment type="caution">
    <text evidence="3">The sequence shown here is derived from an EMBL/GenBank/DDBJ whole genome shotgun (WGS) entry which is preliminary data.</text>
</comment>
<feature type="domain" description="FAD dependent oxidoreductase" evidence="2">
    <location>
        <begin position="5"/>
        <end position="393"/>
    </location>
</feature>
<evidence type="ECO:0000259" key="2">
    <source>
        <dbReference type="Pfam" id="PF01266"/>
    </source>
</evidence>
<dbReference type="Gene3D" id="3.30.9.10">
    <property type="entry name" value="D-Amino Acid Oxidase, subunit A, domain 2"/>
    <property type="match status" value="1"/>
</dbReference>
<accession>A0ABT0Q2P7</accession>
<keyword evidence="4" id="KW-1185">Reference proteome</keyword>
<dbReference type="Pfam" id="PF01266">
    <property type="entry name" value="DAO"/>
    <property type="match status" value="1"/>
</dbReference>
<dbReference type="RefSeq" id="WP_249710126.1">
    <property type="nucleotide sequence ID" value="NZ_JAMFMB010000013.1"/>
</dbReference>
<dbReference type="InterPro" id="IPR036188">
    <property type="entry name" value="FAD/NAD-bd_sf"/>
</dbReference>
<sequence length="424" mass="46112">MAQEVTILGAGAVGICTALSLAERGLTVRLIDRGDPGQETTFGNAGVISPWSFVPQSLPGLWRQLPVLMLGKHRPLSVRASYWPRMVTWGMAFLRQGTPTRVQQAADAMEVLCAPSIDLYRRHLRGTGEEALIRDCAYVHAFRDGSRASLDAIDYRIRWEKGGRLELVGSDELRRIEPALSHDFKAAVLIHGQARALAPGRLATVLADKARGLGVEVLRRDIRALRREATGWRIECGDETFAAQRVVVAMGAWSADLLQPLGISVPLAAERGYHLEFPDPGIELTNSVTDTDAKFVASSMEGGMRVAGQAEFGDVDAPPDPRKQRYMLAQARAALPDLNASNPGFWMGRRPSFPDSLPMIGGFEGHPGLFAGFGHSHYGLMMAPKTGELLADLLTARAPNIDLAAYSTRRFSRGLVPFAEAHNG</sequence>
<protein>
    <submittedName>
        <fullName evidence="3">FAD-dependent oxidoreductase</fullName>
    </submittedName>
</protein>
<evidence type="ECO:0000256" key="1">
    <source>
        <dbReference type="ARBA" id="ARBA00023002"/>
    </source>
</evidence>
<dbReference type="Gene3D" id="3.50.50.60">
    <property type="entry name" value="FAD/NAD(P)-binding domain"/>
    <property type="match status" value="2"/>
</dbReference>
<keyword evidence="1" id="KW-0560">Oxidoreductase</keyword>
<dbReference type="PANTHER" id="PTHR13847:SF289">
    <property type="entry name" value="GLYCINE OXIDASE"/>
    <property type="match status" value="1"/>
</dbReference>
<proteinExistence type="predicted"/>
<evidence type="ECO:0000313" key="4">
    <source>
        <dbReference type="Proteomes" id="UP001203880"/>
    </source>
</evidence>
<dbReference type="PANTHER" id="PTHR13847">
    <property type="entry name" value="SARCOSINE DEHYDROGENASE-RELATED"/>
    <property type="match status" value="1"/>
</dbReference>